<evidence type="ECO:0000256" key="4">
    <source>
        <dbReference type="ARBA" id="ARBA00022989"/>
    </source>
</evidence>
<feature type="transmembrane region" description="Helical" evidence="6">
    <location>
        <begin position="79"/>
        <end position="95"/>
    </location>
</feature>
<sequence>MEPDAYTPFCGTPPLPGDLLTRWTLDPLLLAGLLLFTAALWVTAERRGQAMSGAALVAFLFISPLCAASMALFSARVGQHILLTLVAAPLIAAALPRLRLPVWPVALLFAALFWVWHSPTPYAATLQSDVTYWAMHLSLTGTAIALFASFRSAGAQAAVPSVFTAAQLTAFAVTLTLAPTAWHDWHAMTALPYGLSALADQQLAGALMWVAGGGLFMVLVALQVRLFLRQEALPRGAA</sequence>
<dbReference type="InterPro" id="IPR019108">
    <property type="entry name" value="Caa3_assmbl_CtaG-rel"/>
</dbReference>
<evidence type="ECO:0000256" key="1">
    <source>
        <dbReference type="ARBA" id="ARBA00004651"/>
    </source>
</evidence>
<gene>
    <name evidence="7" type="ORF">SAMN04489759_10754</name>
</gene>
<evidence type="ECO:0000256" key="3">
    <source>
        <dbReference type="ARBA" id="ARBA00022692"/>
    </source>
</evidence>
<evidence type="ECO:0000256" key="2">
    <source>
        <dbReference type="ARBA" id="ARBA00022475"/>
    </source>
</evidence>
<feature type="transmembrane region" description="Helical" evidence="6">
    <location>
        <begin position="54"/>
        <end position="73"/>
    </location>
</feature>
<feature type="transmembrane region" description="Helical" evidence="6">
    <location>
        <begin position="23"/>
        <end position="42"/>
    </location>
</feature>
<comment type="subcellular location">
    <subcellularLocation>
        <location evidence="1">Cell membrane</location>
        <topology evidence="1">Multi-pass membrane protein</topology>
    </subcellularLocation>
</comment>
<feature type="transmembrane region" description="Helical" evidence="6">
    <location>
        <begin position="130"/>
        <end position="150"/>
    </location>
</feature>
<evidence type="ECO:0000256" key="6">
    <source>
        <dbReference type="SAM" id="Phobius"/>
    </source>
</evidence>
<dbReference type="STRING" id="218672.SAMN04489759_10754"/>
<dbReference type="Pfam" id="PF09678">
    <property type="entry name" value="Caa3_CtaG"/>
    <property type="match status" value="1"/>
</dbReference>
<keyword evidence="2" id="KW-1003">Cell membrane</keyword>
<name>A0A1G7TTT7_9RHOB</name>
<reference evidence="8" key="1">
    <citation type="submission" date="2016-10" db="EMBL/GenBank/DDBJ databases">
        <authorList>
            <person name="Varghese N."/>
            <person name="Submissions S."/>
        </authorList>
    </citation>
    <scope>NUCLEOTIDE SEQUENCE [LARGE SCALE GENOMIC DNA]</scope>
    <source>
        <strain evidence="8">DSM 16477</strain>
    </source>
</reference>
<feature type="transmembrane region" description="Helical" evidence="6">
    <location>
        <begin position="162"/>
        <end position="182"/>
    </location>
</feature>
<evidence type="ECO:0000313" key="7">
    <source>
        <dbReference type="EMBL" id="SDG38581.1"/>
    </source>
</evidence>
<keyword evidence="3 6" id="KW-0812">Transmembrane</keyword>
<evidence type="ECO:0000256" key="5">
    <source>
        <dbReference type="ARBA" id="ARBA00023136"/>
    </source>
</evidence>
<dbReference type="OrthoDB" id="259025at2"/>
<protein>
    <submittedName>
        <fullName evidence="7">Putative membrane protein</fullName>
    </submittedName>
</protein>
<organism evidence="7 8">
    <name type="scientific">Sulfitobacter delicatus</name>
    <dbReference type="NCBI Taxonomy" id="218672"/>
    <lineage>
        <taxon>Bacteria</taxon>
        <taxon>Pseudomonadati</taxon>
        <taxon>Pseudomonadota</taxon>
        <taxon>Alphaproteobacteria</taxon>
        <taxon>Rhodobacterales</taxon>
        <taxon>Roseobacteraceae</taxon>
        <taxon>Sulfitobacter</taxon>
    </lineage>
</organism>
<dbReference type="Proteomes" id="UP000199399">
    <property type="component" value="Unassembled WGS sequence"/>
</dbReference>
<proteinExistence type="predicted"/>
<dbReference type="RefSeq" id="WP_093742885.1">
    <property type="nucleotide sequence ID" value="NZ_FNBP01000007.1"/>
</dbReference>
<keyword evidence="8" id="KW-1185">Reference proteome</keyword>
<keyword evidence="5 6" id="KW-0472">Membrane</keyword>
<dbReference type="EMBL" id="FNBP01000007">
    <property type="protein sequence ID" value="SDG38581.1"/>
    <property type="molecule type" value="Genomic_DNA"/>
</dbReference>
<dbReference type="AlphaFoldDB" id="A0A1G7TTT7"/>
<feature type="transmembrane region" description="Helical" evidence="6">
    <location>
        <begin position="202"/>
        <end position="228"/>
    </location>
</feature>
<accession>A0A1G7TTT7</accession>
<keyword evidence="4 6" id="KW-1133">Transmembrane helix</keyword>
<feature type="transmembrane region" description="Helical" evidence="6">
    <location>
        <begin position="102"/>
        <end position="118"/>
    </location>
</feature>
<dbReference type="GO" id="GO:0005886">
    <property type="term" value="C:plasma membrane"/>
    <property type="evidence" value="ECO:0007669"/>
    <property type="project" value="UniProtKB-SubCell"/>
</dbReference>
<evidence type="ECO:0000313" key="8">
    <source>
        <dbReference type="Proteomes" id="UP000199399"/>
    </source>
</evidence>